<feature type="transmembrane region" description="Helical" evidence="10">
    <location>
        <begin position="26"/>
        <end position="49"/>
    </location>
</feature>
<dbReference type="Gene3D" id="1.10.3720.10">
    <property type="entry name" value="MetI-like"/>
    <property type="match status" value="1"/>
</dbReference>
<evidence type="ECO:0000256" key="4">
    <source>
        <dbReference type="ARBA" id="ARBA00022475"/>
    </source>
</evidence>
<evidence type="ECO:0000313" key="13">
    <source>
        <dbReference type="Proteomes" id="UP000557193"/>
    </source>
</evidence>
<dbReference type="InterPro" id="IPR010065">
    <property type="entry name" value="AA_ABC_transptr_permease_3TM"/>
</dbReference>
<dbReference type="Proteomes" id="UP000557193">
    <property type="component" value="Unassembled WGS sequence"/>
</dbReference>
<dbReference type="SUPFAM" id="SSF161098">
    <property type="entry name" value="MetI-like"/>
    <property type="match status" value="1"/>
</dbReference>
<dbReference type="PANTHER" id="PTHR30133:SF2">
    <property type="entry name" value="ARGININE ABC TRANSPORTER PERMEASE PROTEIN ARTQ"/>
    <property type="match status" value="1"/>
</dbReference>
<protein>
    <submittedName>
        <fullName evidence="12">Polar amino acid transport system permease protein</fullName>
    </submittedName>
</protein>
<dbReference type="InterPro" id="IPR035906">
    <property type="entry name" value="MetI-like_sf"/>
</dbReference>
<gene>
    <name evidence="12" type="ORF">HNP49_003528</name>
</gene>
<comment type="similarity">
    <text evidence="2">Belongs to the binding-protein-dependent transport system permease family. HisMQ subfamily.</text>
</comment>
<dbReference type="InterPro" id="IPR000515">
    <property type="entry name" value="MetI-like"/>
</dbReference>
<evidence type="ECO:0000256" key="3">
    <source>
        <dbReference type="ARBA" id="ARBA00022448"/>
    </source>
</evidence>
<accession>A0A7X0EW70</accession>
<comment type="caution">
    <text evidence="12">The sequence shown here is derived from an EMBL/GenBank/DDBJ whole genome shotgun (WGS) entry which is preliminary data.</text>
</comment>
<dbReference type="Pfam" id="PF00528">
    <property type="entry name" value="BPD_transp_1"/>
    <property type="match status" value="1"/>
</dbReference>
<dbReference type="EMBL" id="JACHLL010000008">
    <property type="protein sequence ID" value="MBB6343326.1"/>
    <property type="molecule type" value="Genomic_DNA"/>
</dbReference>
<proteinExistence type="inferred from homology"/>
<feature type="transmembrane region" description="Helical" evidence="10">
    <location>
        <begin position="160"/>
        <end position="182"/>
    </location>
</feature>
<feature type="transmembrane region" description="Helical" evidence="10">
    <location>
        <begin position="101"/>
        <end position="118"/>
    </location>
</feature>
<dbReference type="RefSeq" id="WP_184685472.1">
    <property type="nucleotide sequence ID" value="NZ_JACHLL010000008.1"/>
</dbReference>
<reference evidence="12 13" key="1">
    <citation type="submission" date="2020-08" db="EMBL/GenBank/DDBJ databases">
        <title>Functional genomics of gut bacteria from endangered species of beetles.</title>
        <authorList>
            <person name="Carlos-Shanley C."/>
        </authorList>
    </citation>
    <scope>NUCLEOTIDE SEQUENCE [LARGE SCALE GENOMIC DNA]</scope>
    <source>
        <strain evidence="12 13">S00202</strain>
    </source>
</reference>
<keyword evidence="4" id="KW-1003">Cell membrane</keyword>
<dbReference type="InterPro" id="IPR051613">
    <property type="entry name" value="ABC_transp_permease_HisMQ"/>
</dbReference>
<keyword evidence="6 10" id="KW-0812">Transmembrane</keyword>
<feature type="transmembrane region" description="Helical" evidence="10">
    <location>
        <begin position="70"/>
        <end position="89"/>
    </location>
</feature>
<keyword evidence="7" id="KW-0029">Amino-acid transport</keyword>
<dbReference type="CDD" id="cd06261">
    <property type="entry name" value="TM_PBP2"/>
    <property type="match status" value="1"/>
</dbReference>
<evidence type="ECO:0000256" key="8">
    <source>
        <dbReference type="ARBA" id="ARBA00022989"/>
    </source>
</evidence>
<keyword evidence="13" id="KW-1185">Reference proteome</keyword>
<dbReference type="PROSITE" id="PS50928">
    <property type="entry name" value="ABC_TM1"/>
    <property type="match status" value="1"/>
</dbReference>
<comment type="subcellular location">
    <subcellularLocation>
        <location evidence="1">Cell inner membrane</location>
        <topology evidence="1">Multi-pass membrane protein</topology>
    </subcellularLocation>
    <subcellularLocation>
        <location evidence="10">Cell membrane</location>
        <topology evidence="10">Multi-pass membrane protein</topology>
    </subcellularLocation>
</comment>
<keyword evidence="5" id="KW-0997">Cell inner membrane</keyword>
<evidence type="ECO:0000256" key="10">
    <source>
        <dbReference type="RuleBase" id="RU363032"/>
    </source>
</evidence>
<evidence type="ECO:0000256" key="1">
    <source>
        <dbReference type="ARBA" id="ARBA00004429"/>
    </source>
</evidence>
<dbReference type="NCBIfam" id="TIGR01726">
    <property type="entry name" value="HEQRo_perm_3TM"/>
    <property type="match status" value="1"/>
</dbReference>
<dbReference type="AlphaFoldDB" id="A0A7X0EW70"/>
<name>A0A7X0EW70_9PSED</name>
<evidence type="ECO:0000256" key="2">
    <source>
        <dbReference type="ARBA" id="ARBA00010072"/>
    </source>
</evidence>
<evidence type="ECO:0000256" key="5">
    <source>
        <dbReference type="ARBA" id="ARBA00022519"/>
    </source>
</evidence>
<sequence>MEWLSYLSFTGGGWGDELLRGLGVTLALAAASLPVGLALGLAVAALGLCRRALWRGLAASFSTTIRGLPELLTLFIIYHGVGLALNSLLKWLSPGATPVELSPFLAGVIALGLVFAGYSSEVWRGAWQSLDRGQLEAAQAIGVRRLTIFRLIELPQLLRLALPGLGNLWISLIKDTALVSVIALNDLMRMANVAVGVTKKPFLFFAVVCLVYWAICLLCEWGLARLEQRANRGFEREGRAA</sequence>
<evidence type="ECO:0000313" key="12">
    <source>
        <dbReference type="EMBL" id="MBB6343326.1"/>
    </source>
</evidence>
<keyword evidence="3 10" id="KW-0813">Transport</keyword>
<evidence type="ECO:0000259" key="11">
    <source>
        <dbReference type="PROSITE" id="PS50928"/>
    </source>
</evidence>
<dbReference type="PANTHER" id="PTHR30133">
    <property type="entry name" value="CATIONIC AMINO ACID TRANSPORTER, MEMBRANE COMPONENT"/>
    <property type="match status" value="1"/>
</dbReference>
<evidence type="ECO:0000256" key="6">
    <source>
        <dbReference type="ARBA" id="ARBA00022692"/>
    </source>
</evidence>
<feature type="transmembrane region" description="Helical" evidence="10">
    <location>
        <begin position="202"/>
        <end position="223"/>
    </location>
</feature>
<feature type="domain" description="ABC transmembrane type-1" evidence="11">
    <location>
        <begin position="22"/>
        <end position="216"/>
    </location>
</feature>
<dbReference type="GO" id="GO:0043190">
    <property type="term" value="C:ATP-binding cassette (ABC) transporter complex"/>
    <property type="evidence" value="ECO:0007669"/>
    <property type="project" value="InterPro"/>
</dbReference>
<dbReference type="GO" id="GO:0006865">
    <property type="term" value="P:amino acid transport"/>
    <property type="evidence" value="ECO:0007669"/>
    <property type="project" value="UniProtKB-KW"/>
</dbReference>
<organism evidence="12 13">
    <name type="scientific">Pseudomonas fluvialis</name>
    <dbReference type="NCBI Taxonomy" id="1793966"/>
    <lineage>
        <taxon>Bacteria</taxon>
        <taxon>Pseudomonadati</taxon>
        <taxon>Pseudomonadota</taxon>
        <taxon>Gammaproteobacteria</taxon>
        <taxon>Pseudomonadales</taxon>
        <taxon>Pseudomonadaceae</taxon>
        <taxon>Pseudomonas</taxon>
    </lineage>
</organism>
<evidence type="ECO:0000256" key="9">
    <source>
        <dbReference type="ARBA" id="ARBA00023136"/>
    </source>
</evidence>
<keyword evidence="9 10" id="KW-0472">Membrane</keyword>
<dbReference type="GO" id="GO:0022857">
    <property type="term" value="F:transmembrane transporter activity"/>
    <property type="evidence" value="ECO:0007669"/>
    <property type="project" value="InterPro"/>
</dbReference>
<evidence type="ECO:0000256" key="7">
    <source>
        <dbReference type="ARBA" id="ARBA00022970"/>
    </source>
</evidence>
<keyword evidence="8 10" id="KW-1133">Transmembrane helix</keyword>